<protein>
    <submittedName>
        <fullName evidence="3">OLC1v1008835C1</fullName>
    </submittedName>
</protein>
<feature type="compositionally biased region" description="Polar residues" evidence="1">
    <location>
        <begin position="557"/>
        <end position="574"/>
    </location>
</feature>
<feature type="region of interest" description="Disordered" evidence="1">
    <location>
        <begin position="555"/>
        <end position="574"/>
    </location>
</feature>
<evidence type="ECO:0000313" key="4">
    <source>
        <dbReference type="Proteomes" id="UP001161247"/>
    </source>
</evidence>
<dbReference type="InterPro" id="IPR021139">
    <property type="entry name" value="NYN"/>
</dbReference>
<dbReference type="Proteomes" id="UP001161247">
    <property type="component" value="Chromosome 6"/>
</dbReference>
<dbReference type="PROSITE" id="PS51644">
    <property type="entry name" value="HTH_OST"/>
    <property type="match status" value="2"/>
</dbReference>
<sequence>MIKTPISAKPILHFSIFSAKNSSSSNPAGKFFLFQISNFATSAGGGNSSATTYPSRRHEEESRSVRVSVWWDFENCNVPTGVNVFRVAQSITAAVRANGIKGPIQITAFGDIMQMSRQKQEALSATGINLNHIPNGGKNSADRSLLVDLMYWVSQNPPPAHLFLISGDRDFAGILHRLRMNNYNILLASTHNAPGVLCSAASIMWQWSSLLKGENLSGKHFNQPPDGPYGSWYGHYKAPLEDPFADLEKPACPQASVQSACLKASTPEPSTCPMSEYVPDSVSEGKGQSIPKEVVKLVRHILHQYPKGLAITDLRAELSSNFTIDKEYYGHKKFSKFLLAMPNILKLQSGNDGQFFVRGVTPKIPEKMELNQGSGVSKGPTLNSEVDSDVAAKSNDGRGFYGDQSDAKSSVSPHTGRLLTDTGKLEDPSTTIQMPTETSPKLKVESPTSDLQQPRTEPDGVTGEMKEPPVVQVGNAKATETELSEILPSPVSEVGFFKNIWKKWFGKKNSGLEGKMLKETNGEVKDVKPLTESGVSLGEDSSSCDSDVGIQAHEDVTSTTSQATPEKSKTRGSGSVLQSLKTMLWGSSVQPYDSGVFDGETNEVEFVSDKSNIFGEESFWVALKTYLGTHEASAIIKLSRTRRQLLQDLKTQGPPVLTSLSEADLIHLAELMILDKKWIIESPEKSYPFKLVLSDEKVSSSQSRDVSRHSNGLSSIFSNAQQASSSPRLRAIVGEKRHAPDSEVSKPAIAEVPTRKPRSEIMSDCQKLVDEIVKKYPEGFDMGSFRKAFSERFGYKLDIQRLGYSKLSTLLQIMPGVRVESSFILPAGNVAKLNSGGPLGQEIDDERTELSEAFLKENDNFDSPWEELGPVDNSISERNGRKRPALNSSIRNETGQKLDHGYESVSDEYLTDSEEETPLTPKPESPNKIGGNEGESSLLQILDSWYGTKEDKTKMDAHAVFSRNGSRVLNPTRSNTNSETPVINNPRKQRSVKNYSFVKDQASANNEKLIDGILSGLNKSSEGSAETKI</sequence>
<dbReference type="PANTHER" id="PTHR14379:SF6">
    <property type="entry name" value="EMB|CAB71880.1"/>
    <property type="match status" value="1"/>
</dbReference>
<dbReference type="GO" id="GO:0010468">
    <property type="term" value="P:regulation of gene expression"/>
    <property type="evidence" value="ECO:0007669"/>
    <property type="project" value="InterPro"/>
</dbReference>
<dbReference type="Pfam" id="PF12872">
    <property type="entry name" value="OST-HTH"/>
    <property type="match status" value="2"/>
</dbReference>
<evidence type="ECO:0000313" key="3">
    <source>
        <dbReference type="EMBL" id="CAI9109093.1"/>
    </source>
</evidence>
<dbReference type="InterPro" id="IPR025605">
    <property type="entry name" value="OST-HTH/LOTUS_dom"/>
</dbReference>
<name>A0AAV1DQU6_OLDCO</name>
<feature type="domain" description="HTH OST-type" evidence="2">
    <location>
        <begin position="761"/>
        <end position="835"/>
    </location>
</feature>
<dbReference type="GO" id="GO:0004540">
    <property type="term" value="F:RNA nuclease activity"/>
    <property type="evidence" value="ECO:0007669"/>
    <property type="project" value="InterPro"/>
</dbReference>
<feature type="region of interest" description="Disordered" evidence="1">
    <location>
        <begin position="861"/>
        <end position="935"/>
    </location>
</feature>
<dbReference type="Gene3D" id="3.30.420.610">
    <property type="entry name" value="LOTUS domain-like"/>
    <property type="match status" value="2"/>
</dbReference>
<dbReference type="EMBL" id="OX459123">
    <property type="protein sequence ID" value="CAI9109093.1"/>
    <property type="molecule type" value="Genomic_DNA"/>
</dbReference>
<organism evidence="3 4">
    <name type="scientific">Oldenlandia corymbosa var. corymbosa</name>
    <dbReference type="NCBI Taxonomy" id="529605"/>
    <lineage>
        <taxon>Eukaryota</taxon>
        <taxon>Viridiplantae</taxon>
        <taxon>Streptophyta</taxon>
        <taxon>Embryophyta</taxon>
        <taxon>Tracheophyta</taxon>
        <taxon>Spermatophyta</taxon>
        <taxon>Magnoliopsida</taxon>
        <taxon>eudicotyledons</taxon>
        <taxon>Gunneridae</taxon>
        <taxon>Pentapetalae</taxon>
        <taxon>asterids</taxon>
        <taxon>lamiids</taxon>
        <taxon>Gentianales</taxon>
        <taxon>Rubiaceae</taxon>
        <taxon>Rubioideae</taxon>
        <taxon>Spermacoceae</taxon>
        <taxon>Hedyotis-Oldenlandia complex</taxon>
        <taxon>Oldenlandia</taxon>
    </lineage>
</organism>
<accession>A0AAV1DQU6</accession>
<evidence type="ECO:0000259" key="2">
    <source>
        <dbReference type="PROSITE" id="PS51644"/>
    </source>
</evidence>
<feature type="region of interest" description="Disordered" evidence="1">
    <location>
        <begin position="391"/>
        <end position="467"/>
    </location>
</feature>
<evidence type="ECO:0000256" key="1">
    <source>
        <dbReference type="SAM" id="MobiDB-lite"/>
    </source>
</evidence>
<gene>
    <name evidence="3" type="ORF">OLC1_LOCUS17049</name>
</gene>
<dbReference type="CDD" id="cd08824">
    <property type="entry name" value="LOTUS"/>
    <property type="match status" value="2"/>
</dbReference>
<dbReference type="Pfam" id="PF01936">
    <property type="entry name" value="NYN"/>
    <property type="match status" value="1"/>
</dbReference>
<proteinExistence type="predicted"/>
<feature type="compositionally biased region" description="Polar residues" evidence="1">
    <location>
        <begin position="428"/>
        <end position="439"/>
    </location>
</feature>
<dbReference type="GO" id="GO:0005777">
    <property type="term" value="C:peroxisome"/>
    <property type="evidence" value="ECO:0007669"/>
    <property type="project" value="InterPro"/>
</dbReference>
<feature type="domain" description="HTH OST-type" evidence="2">
    <location>
        <begin position="290"/>
        <end position="361"/>
    </location>
</feature>
<feature type="region of interest" description="Disordered" evidence="1">
    <location>
        <begin position="736"/>
        <end position="756"/>
    </location>
</feature>
<dbReference type="PANTHER" id="PTHR14379">
    <property type="entry name" value="LIMKAIN B LKAP"/>
    <property type="match status" value="1"/>
</dbReference>
<feature type="compositionally biased region" description="Polar residues" evidence="1">
    <location>
        <begin position="446"/>
        <end position="455"/>
    </location>
</feature>
<dbReference type="InterPro" id="IPR041966">
    <property type="entry name" value="LOTUS-like"/>
</dbReference>
<dbReference type="Gene3D" id="3.40.50.1010">
    <property type="entry name" value="5'-nuclease"/>
    <property type="match status" value="1"/>
</dbReference>
<dbReference type="AlphaFoldDB" id="A0AAV1DQU6"/>
<dbReference type="CDD" id="cd10910">
    <property type="entry name" value="PIN_limkain_b1_N_like"/>
    <property type="match status" value="1"/>
</dbReference>
<dbReference type="InterPro" id="IPR024768">
    <property type="entry name" value="Marf1"/>
</dbReference>
<feature type="compositionally biased region" description="Acidic residues" evidence="1">
    <location>
        <begin position="905"/>
        <end position="917"/>
    </location>
</feature>
<feature type="compositionally biased region" description="Polar residues" evidence="1">
    <location>
        <begin position="963"/>
        <end position="983"/>
    </location>
</feature>
<feature type="region of interest" description="Disordered" evidence="1">
    <location>
        <begin position="962"/>
        <end position="988"/>
    </location>
</feature>
<keyword evidence="4" id="KW-1185">Reference proteome</keyword>
<reference evidence="3" key="1">
    <citation type="submission" date="2023-03" db="EMBL/GenBank/DDBJ databases">
        <authorList>
            <person name="Julca I."/>
        </authorList>
    </citation>
    <scope>NUCLEOTIDE SEQUENCE</scope>
</reference>